<evidence type="ECO:0000256" key="21">
    <source>
        <dbReference type="PROSITE-ProRule" id="PRU00169"/>
    </source>
</evidence>
<dbReference type="GO" id="GO:0004674">
    <property type="term" value="F:protein serine/threonine kinase activity"/>
    <property type="evidence" value="ECO:0007669"/>
    <property type="project" value="UniProtKB-ARBA"/>
</dbReference>
<feature type="binding site" evidence="19">
    <location>
        <position position="83"/>
    </location>
    <ligand>
        <name>Cu cation</name>
        <dbReference type="ChEBI" id="CHEBI:23378"/>
    </ligand>
</feature>
<evidence type="ECO:0000256" key="14">
    <source>
        <dbReference type="ARBA" id="ARBA00023008"/>
    </source>
</evidence>
<evidence type="ECO:0000256" key="15">
    <source>
        <dbReference type="ARBA" id="ARBA00023012"/>
    </source>
</evidence>
<evidence type="ECO:0000256" key="17">
    <source>
        <dbReference type="ARBA" id="ARBA00023170"/>
    </source>
</evidence>
<dbReference type="InterPro" id="IPR001789">
    <property type="entry name" value="Sig_transdc_resp-reg_receiver"/>
</dbReference>
<comment type="function">
    <text evidence="18">Ethylene receptor related to bacterial two-component regulators.</text>
</comment>
<dbReference type="InterPro" id="IPR011006">
    <property type="entry name" value="CheY-like_superfamily"/>
</dbReference>
<feature type="cross-link" description="Glycyl lysine isopeptide (Lys-Gly) (interchain with G-Cter in ubiquitin)" evidence="20">
    <location>
        <position position="762"/>
    </location>
</feature>
<dbReference type="GO" id="GO:0005524">
    <property type="term" value="F:ATP binding"/>
    <property type="evidence" value="ECO:0007669"/>
    <property type="project" value="UniProtKB-UniRule"/>
</dbReference>
<comment type="cofactor">
    <cofactor evidence="19">
        <name>Cu cation</name>
        <dbReference type="ChEBI" id="CHEBI:23378"/>
    </cofactor>
    <text evidence="19">Binds 1 copper ion per dimer.</text>
</comment>
<dbReference type="InterPro" id="IPR029016">
    <property type="entry name" value="GAF-like_dom_sf"/>
</dbReference>
<proteinExistence type="inferred from homology"/>
<keyword evidence="15 18" id="KW-0902">Two-component regulatory system</keyword>
<feature type="transmembrane region" description="Helical" evidence="22">
    <location>
        <begin position="101"/>
        <end position="128"/>
    </location>
</feature>
<dbReference type="PIRSF" id="PIRSF026389">
    <property type="entry name" value="Ethyln_sen_HK"/>
    <property type="match status" value="1"/>
</dbReference>
<keyword evidence="16 18" id="KW-0472">Membrane</keyword>
<reference evidence="24" key="1">
    <citation type="submission" date="2011-10" db="EMBL/GenBank/DDBJ databases">
        <title>Comparative Sequence Analysis Revealed Gene Movement of Ghd7 in the Grass Genomes.</title>
        <authorList>
            <person name="Yang L."/>
            <person name="Li B."/>
            <person name="Sui Y."/>
            <person name="Chen J."/>
            <person name="Shi J."/>
            <person name="Chen M."/>
        </authorList>
    </citation>
    <scope>NUCLEOTIDE SEQUENCE</scope>
</reference>
<keyword evidence="5 18" id="KW-0808">Transferase</keyword>
<evidence type="ECO:0000256" key="7">
    <source>
        <dbReference type="ARBA" id="ARBA00022723"/>
    </source>
</evidence>
<dbReference type="PANTHER" id="PTHR24423">
    <property type="entry name" value="TWO-COMPONENT SENSOR HISTIDINE KINASE"/>
    <property type="match status" value="1"/>
</dbReference>
<dbReference type="Gene3D" id="1.10.287.130">
    <property type="match status" value="1"/>
</dbReference>
<dbReference type="PROSITE" id="PS50110">
    <property type="entry name" value="RESPONSE_REGULATORY"/>
    <property type="match status" value="1"/>
</dbReference>
<evidence type="ECO:0000256" key="8">
    <source>
        <dbReference type="ARBA" id="ARBA00022741"/>
    </source>
</evidence>
<dbReference type="PANTHER" id="PTHR24423:SF618">
    <property type="entry name" value="ETHYLENE RECEPTOR 4"/>
    <property type="match status" value="1"/>
</dbReference>
<dbReference type="AlphaFoldDB" id="G8JB96"/>
<evidence type="ECO:0000256" key="11">
    <source>
        <dbReference type="ARBA" id="ARBA00022824"/>
    </source>
</evidence>
<sequence length="780" mass="83323">MAWRLFVASAAELGARRRCGAGGCDMREDGGVEAMLQCQKVSDLLIAASFLSIPLELFYFATCADLSEVKCAVLHFCAFIVLCGASHLLTVFAHAHPHSAALLGALTASKVLAAVASSAAAVSLLTFIPKLLRFKVRESLLRDKASRLHRDLGLVRRREEATSRAVRALTGRIHGSPLDVHAILRTTALQLADALGLHSCAVWMPAAGEPDLVLVHQLSSRAQATDMLEVGDARTTIAADDPDVVDVMASKVAKVLKPHSALGTASGSDSLQPTGATAAIRIPILRVSNYDGGGTPEVTEASYAILVLLLPHDAPGGWSSHDLEIVQVVADQAAVALSHAAVLEESRSMRDRFAEQHRALMQAKHHAAMATRAFSSIQSAMCDGMRRPVHSIVGLASLLQHEAAEGMRPEQRLAVDAIARTSTLMSALMDDVMGAVTVNRPHHSSLQRKPFSLHALIRDAIGVAGCLSRCRGAAFLHQPECSLPECVVGDDTRVFHLLLDMVGTLLRRCDTESGACRLSFSVRICNVGEERYSLDWIPMRPTFSGCNVCVKFKVGIERSRSCAAERSLPCQLPPPIPAASSSEMGHIFSTYCNKVVQMMNGNMWSASDSEGVGESVTLILQFKLQQGHVQAPGASPPHILPHFNGLRVLLAGRDAVNREVTKRILERLGCQVMPAPSAAHCLSLLASAEASFQLVVLDIDDDDGTAMDGFEAALRIRELRNSCWLLIVVVVAAGGAGVPAATDGTAVQELCRRAGINGLIQKPVTLPALGAQLCRVLQDN</sequence>
<dbReference type="SUPFAM" id="SSF55781">
    <property type="entry name" value="GAF domain-like"/>
    <property type="match status" value="1"/>
</dbReference>
<keyword evidence="17 18" id="KW-0675">Receptor</keyword>
<comment type="subcellular location">
    <subcellularLocation>
        <location evidence="2">Endoplasmic reticulum membrane</location>
        <topology evidence="2">Multi-pass membrane protein</topology>
    </subcellularLocation>
</comment>
<evidence type="ECO:0000256" key="1">
    <source>
        <dbReference type="ARBA" id="ARBA00000085"/>
    </source>
</evidence>
<dbReference type="GO" id="GO:0051740">
    <property type="term" value="F:ethylene binding"/>
    <property type="evidence" value="ECO:0007669"/>
    <property type="project" value="UniProtKB-UniRule"/>
</dbReference>
<evidence type="ECO:0000256" key="16">
    <source>
        <dbReference type="ARBA" id="ARBA00023136"/>
    </source>
</evidence>
<name>G8JB96_ORYBR</name>
<dbReference type="GO" id="GO:0004673">
    <property type="term" value="F:protein histidine kinase activity"/>
    <property type="evidence" value="ECO:0007669"/>
    <property type="project" value="UniProtKB-EC"/>
</dbReference>
<evidence type="ECO:0000256" key="2">
    <source>
        <dbReference type="ARBA" id="ARBA00004477"/>
    </source>
</evidence>
<evidence type="ECO:0000256" key="10">
    <source>
        <dbReference type="ARBA" id="ARBA00022777"/>
    </source>
</evidence>
<evidence type="ECO:0000256" key="9">
    <source>
        <dbReference type="ARBA" id="ARBA00022745"/>
    </source>
</evidence>
<feature type="modified residue" description="4-aspartylphosphate" evidence="21">
    <location>
        <position position="698"/>
    </location>
</feature>
<dbReference type="InterPro" id="IPR058544">
    <property type="entry name" value="ETR1_N"/>
</dbReference>
<dbReference type="FunFam" id="1.10.287.130:FF:000087">
    <property type="entry name" value="Ethylene receptor 4"/>
    <property type="match status" value="1"/>
</dbReference>
<keyword evidence="14 18" id="KW-0186">Copper</keyword>
<keyword evidence="10 18" id="KW-0418">Kinase</keyword>
<keyword evidence="13 22" id="KW-1133">Transmembrane helix</keyword>
<keyword evidence="9 18" id="KW-0936">Ethylene signaling pathway</keyword>
<protein>
    <recommendedName>
        <fullName evidence="18">Ethylene receptor</fullName>
    </recommendedName>
</protein>
<dbReference type="Gene3D" id="3.40.50.2300">
    <property type="match status" value="1"/>
</dbReference>
<keyword evidence="4 21" id="KW-0597">Phosphoprotein</keyword>
<evidence type="ECO:0000259" key="23">
    <source>
        <dbReference type="PROSITE" id="PS50110"/>
    </source>
</evidence>
<dbReference type="InterPro" id="IPR003018">
    <property type="entry name" value="GAF"/>
</dbReference>
<dbReference type="GO" id="GO:0005789">
    <property type="term" value="C:endoplasmic reticulum membrane"/>
    <property type="evidence" value="ECO:0007669"/>
    <property type="project" value="UniProtKB-SubCell"/>
</dbReference>
<dbReference type="InterPro" id="IPR014525">
    <property type="entry name" value="ETR"/>
</dbReference>
<organism evidence="24">
    <name type="scientific">Oryza brachyantha</name>
    <name type="common">malo sina</name>
    <dbReference type="NCBI Taxonomy" id="4533"/>
    <lineage>
        <taxon>Eukaryota</taxon>
        <taxon>Viridiplantae</taxon>
        <taxon>Streptophyta</taxon>
        <taxon>Embryophyta</taxon>
        <taxon>Tracheophyta</taxon>
        <taxon>Spermatophyta</taxon>
        <taxon>Magnoliopsida</taxon>
        <taxon>Liliopsida</taxon>
        <taxon>Poales</taxon>
        <taxon>Poaceae</taxon>
        <taxon>BOP clade</taxon>
        <taxon>Oryzoideae</taxon>
        <taxon>Oryzeae</taxon>
        <taxon>Oryzinae</taxon>
        <taxon>Oryza</taxon>
    </lineage>
</organism>
<dbReference type="CDD" id="cd16938">
    <property type="entry name" value="HATPase_ETR2_ERS2-EIN4-like"/>
    <property type="match status" value="1"/>
</dbReference>
<accession>G8JB96</accession>
<dbReference type="SMART" id="SM00065">
    <property type="entry name" value="GAF"/>
    <property type="match status" value="1"/>
</dbReference>
<evidence type="ECO:0000256" key="22">
    <source>
        <dbReference type="SAM" id="Phobius"/>
    </source>
</evidence>
<dbReference type="Pfam" id="PF01590">
    <property type="entry name" value="GAF"/>
    <property type="match status" value="1"/>
</dbReference>
<dbReference type="EMBL" id="JN873129">
    <property type="protein sequence ID" value="AER41574.1"/>
    <property type="molecule type" value="Genomic_DNA"/>
</dbReference>
<dbReference type="GO" id="GO:0038199">
    <property type="term" value="F:ethylene receptor activity"/>
    <property type="evidence" value="ECO:0007669"/>
    <property type="project" value="UniProtKB-UniRule"/>
</dbReference>
<keyword evidence="7 18" id="KW-0479">Metal-binding</keyword>
<feature type="transmembrane region" description="Helical" evidence="22">
    <location>
        <begin position="44"/>
        <end position="61"/>
    </location>
</feature>
<evidence type="ECO:0000256" key="3">
    <source>
        <dbReference type="ARBA" id="ARBA00009842"/>
    </source>
</evidence>
<comment type="catalytic activity">
    <reaction evidence="1">
        <text>ATP + protein L-histidine = ADP + protein N-phospho-L-histidine.</text>
        <dbReference type="EC" id="2.7.13.3"/>
    </reaction>
</comment>
<evidence type="ECO:0000256" key="6">
    <source>
        <dbReference type="ARBA" id="ARBA00022692"/>
    </source>
</evidence>
<dbReference type="Gene3D" id="3.30.450.40">
    <property type="match status" value="1"/>
</dbReference>
<feature type="domain" description="Response regulatory" evidence="23">
    <location>
        <begin position="647"/>
        <end position="777"/>
    </location>
</feature>
<dbReference type="Pfam" id="PF25487">
    <property type="entry name" value="ETR1_N"/>
    <property type="match status" value="1"/>
</dbReference>
<evidence type="ECO:0000256" key="4">
    <source>
        <dbReference type="ARBA" id="ARBA00022553"/>
    </source>
</evidence>
<evidence type="ECO:0000256" key="5">
    <source>
        <dbReference type="ARBA" id="ARBA00022679"/>
    </source>
</evidence>
<comment type="similarity">
    <text evidence="3 18">Belongs to the ethylene receptor family.</text>
</comment>
<dbReference type="SUPFAM" id="SSF52172">
    <property type="entry name" value="CheY-like"/>
    <property type="match status" value="1"/>
</dbReference>
<feature type="binding site" evidence="19">
    <location>
        <position position="87"/>
    </location>
    <ligand>
        <name>Cu cation</name>
        <dbReference type="ChEBI" id="CHEBI:23378"/>
    </ligand>
</feature>
<evidence type="ECO:0000313" key="24">
    <source>
        <dbReference type="EMBL" id="AER41574.1"/>
    </source>
</evidence>
<dbReference type="GO" id="GO:0046872">
    <property type="term" value="F:metal ion binding"/>
    <property type="evidence" value="ECO:0007669"/>
    <property type="project" value="UniProtKB-UniRule"/>
</dbReference>
<evidence type="ECO:0000256" key="13">
    <source>
        <dbReference type="ARBA" id="ARBA00022989"/>
    </source>
</evidence>
<keyword evidence="8 18" id="KW-0547">Nucleotide-binding</keyword>
<dbReference type="SMART" id="SM00448">
    <property type="entry name" value="REC"/>
    <property type="match status" value="1"/>
</dbReference>
<keyword evidence="6 22" id="KW-0812">Transmembrane</keyword>
<evidence type="ECO:0000256" key="12">
    <source>
        <dbReference type="ARBA" id="ARBA00022840"/>
    </source>
</evidence>
<keyword evidence="12 18" id="KW-0067">ATP-binding</keyword>
<evidence type="ECO:0000256" key="19">
    <source>
        <dbReference type="PIRSR" id="PIRSR026389-2"/>
    </source>
</evidence>
<gene>
    <name evidence="24" type="primary">8</name>
</gene>
<evidence type="ECO:0000256" key="20">
    <source>
        <dbReference type="PIRSR" id="PIRSR026389-4"/>
    </source>
</evidence>
<keyword evidence="11 18" id="KW-0256">Endoplasmic reticulum</keyword>
<feature type="transmembrane region" description="Helical" evidence="22">
    <location>
        <begin position="73"/>
        <end position="95"/>
    </location>
</feature>
<evidence type="ECO:0000256" key="18">
    <source>
        <dbReference type="PIRNR" id="PIRNR026389"/>
    </source>
</evidence>